<evidence type="ECO:0000313" key="2">
    <source>
        <dbReference type="Proteomes" id="UP001055811"/>
    </source>
</evidence>
<reference evidence="1 2" key="2">
    <citation type="journal article" date="2022" name="Mol. Ecol. Resour.">
        <title>The genomes of chicory, endive, great burdock and yacon provide insights into Asteraceae paleo-polyploidization history and plant inulin production.</title>
        <authorList>
            <person name="Fan W."/>
            <person name="Wang S."/>
            <person name="Wang H."/>
            <person name="Wang A."/>
            <person name="Jiang F."/>
            <person name="Liu H."/>
            <person name="Zhao H."/>
            <person name="Xu D."/>
            <person name="Zhang Y."/>
        </authorList>
    </citation>
    <scope>NUCLEOTIDE SEQUENCE [LARGE SCALE GENOMIC DNA]</scope>
    <source>
        <strain evidence="2">cv. Punajuju</strain>
        <tissue evidence="1">Leaves</tissue>
    </source>
</reference>
<accession>A0ACB9GB16</accession>
<organism evidence="1 2">
    <name type="scientific">Cichorium intybus</name>
    <name type="common">Chicory</name>
    <dbReference type="NCBI Taxonomy" id="13427"/>
    <lineage>
        <taxon>Eukaryota</taxon>
        <taxon>Viridiplantae</taxon>
        <taxon>Streptophyta</taxon>
        <taxon>Embryophyta</taxon>
        <taxon>Tracheophyta</taxon>
        <taxon>Spermatophyta</taxon>
        <taxon>Magnoliopsida</taxon>
        <taxon>eudicotyledons</taxon>
        <taxon>Gunneridae</taxon>
        <taxon>Pentapetalae</taxon>
        <taxon>asterids</taxon>
        <taxon>campanulids</taxon>
        <taxon>Asterales</taxon>
        <taxon>Asteraceae</taxon>
        <taxon>Cichorioideae</taxon>
        <taxon>Cichorieae</taxon>
        <taxon>Cichoriinae</taxon>
        <taxon>Cichorium</taxon>
    </lineage>
</organism>
<reference evidence="2" key="1">
    <citation type="journal article" date="2022" name="Mol. Ecol. Resour.">
        <title>The genomes of chicory, endive, great burdock and yacon provide insights into Asteraceae palaeo-polyploidization history and plant inulin production.</title>
        <authorList>
            <person name="Fan W."/>
            <person name="Wang S."/>
            <person name="Wang H."/>
            <person name="Wang A."/>
            <person name="Jiang F."/>
            <person name="Liu H."/>
            <person name="Zhao H."/>
            <person name="Xu D."/>
            <person name="Zhang Y."/>
        </authorList>
    </citation>
    <scope>NUCLEOTIDE SEQUENCE [LARGE SCALE GENOMIC DNA]</scope>
    <source>
        <strain evidence="2">cv. Punajuju</strain>
    </source>
</reference>
<comment type="caution">
    <text evidence="1">The sequence shown here is derived from an EMBL/GenBank/DDBJ whole genome shotgun (WGS) entry which is preliminary data.</text>
</comment>
<name>A0ACB9GB16_CICIN</name>
<dbReference type="Proteomes" id="UP001055811">
    <property type="component" value="Linkage Group LG02"/>
</dbReference>
<dbReference type="EMBL" id="CM042010">
    <property type="protein sequence ID" value="KAI3780280.1"/>
    <property type="molecule type" value="Genomic_DNA"/>
</dbReference>
<evidence type="ECO:0000313" key="1">
    <source>
        <dbReference type="EMBL" id="KAI3780280.1"/>
    </source>
</evidence>
<sequence length="82" mass="8864">MNNLHRKSKKAKSALLSITPIVIPGNFVHLDDYLVLEYESGRVNLKGSVPSPSVYVTGNGVALHGKETSRGDFLVEDILEAG</sequence>
<gene>
    <name evidence="1" type="ORF">L2E82_10255</name>
</gene>
<keyword evidence="2" id="KW-1185">Reference proteome</keyword>
<protein>
    <submittedName>
        <fullName evidence="1">Uncharacterized protein</fullName>
    </submittedName>
</protein>
<proteinExistence type="predicted"/>